<gene>
    <name evidence="4" type="ORF">J2S39_001582</name>
</gene>
<dbReference type="EMBL" id="JAVDXZ010000001">
    <property type="protein sequence ID" value="MDR7329906.1"/>
    <property type="molecule type" value="Genomic_DNA"/>
</dbReference>
<dbReference type="PANTHER" id="PTHR30590">
    <property type="entry name" value="INNER MEMBRANE PROTEIN"/>
    <property type="match status" value="1"/>
</dbReference>
<keyword evidence="2" id="KW-0812">Transmembrane</keyword>
<keyword evidence="2" id="KW-0472">Membrane</keyword>
<evidence type="ECO:0000313" key="4">
    <source>
        <dbReference type="EMBL" id="MDR7329906.1"/>
    </source>
</evidence>
<feature type="transmembrane region" description="Helical" evidence="2">
    <location>
        <begin position="361"/>
        <end position="384"/>
    </location>
</feature>
<feature type="transmembrane region" description="Helical" evidence="2">
    <location>
        <begin position="21"/>
        <end position="38"/>
    </location>
</feature>
<accession>A0ABU1ZYD0</accession>
<evidence type="ECO:0000256" key="2">
    <source>
        <dbReference type="SAM" id="Phobius"/>
    </source>
</evidence>
<keyword evidence="5" id="KW-1185">Reference proteome</keyword>
<feature type="transmembrane region" description="Helical" evidence="2">
    <location>
        <begin position="73"/>
        <end position="92"/>
    </location>
</feature>
<feature type="transmembrane region" description="Helical" evidence="2">
    <location>
        <begin position="137"/>
        <end position="153"/>
    </location>
</feature>
<dbReference type="RefSeq" id="WP_290195106.1">
    <property type="nucleotide sequence ID" value="NZ_CP047654.1"/>
</dbReference>
<feature type="domain" description="DUF418" evidence="3">
    <location>
        <begin position="236"/>
        <end position="403"/>
    </location>
</feature>
<evidence type="ECO:0000256" key="1">
    <source>
        <dbReference type="SAM" id="MobiDB-lite"/>
    </source>
</evidence>
<feature type="transmembrane region" description="Helical" evidence="2">
    <location>
        <begin position="283"/>
        <end position="307"/>
    </location>
</feature>
<proteinExistence type="predicted"/>
<feature type="transmembrane region" description="Helical" evidence="2">
    <location>
        <begin position="336"/>
        <end position="355"/>
    </location>
</feature>
<reference evidence="4" key="1">
    <citation type="submission" date="2023-07" db="EMBL/GenBank/DDBJ databases">
        <title>Sequencing the genomes of 1000 actinobacteria strains.</title>
        <authorList>
            <person name="Klenk H.-P."/>
        </authorList>
    </citation>
    <scope>NUCLEOTIDE SEQUENCE</scope>
    <source>
        <strain evidence="4">DSM 107476</strain>
    </source>
</reference>
<evidence type="ECO:0000313" key="5">
    <source>
        <dbReference type="Proteomes" id="UP001180840"/>
    </source>
</evidence>
<feature type="transmembrane region" description="Helical" evidence="2">
    <location>
        <begin position="165"/>
        <end position="183"/>
    </location>
</feature>
<dbReference type="Pfam" id="PF04235">
    <property type="entry name" value="DUF418"/>
    <property type="match status" value="1"/>
</dbReference>
<dbReference type="Proteomes" id="UP001180840">
    <property type="component" value="Unassembled WGS sequence"/>
</dbReference>
<feature type="region of interest" description="Disordered" evidence="1">
    <location>
        <begin position="420"/>
        <end position="439"/>
    </location>
</feature>
<keyword evidence="2" id="KW-1133">Transmembrane helix</keyword>
<feature type="transmembrane region" description="Helical" evidence="2">
    <location>
        <begin position="250"/>
        <end position="277"/>
    </location>
</feature>
<sequence length="439" mass="47353">MSQIDAPPRQRIIAPDIARGLALFGIAWANLSTAWAVVPAEVRGAGFGGVGPFGFLDEVAVVLSAMFAHVRGLPMFTTLLGFGIGLIALSLARRGYPQREIKKALAKREIKKALAKRYGWLAAFGALHAVFLFFGDIMFTYGVLAMIVILLLGRSDRTLLRTAGVIWLAITVVTIVVGALVPAEYLGQDLGQLLPDFPHYPFYVLFGAGWLLITAASLPMTALSLLPVMLVGFVAARQGVHLHIDRYRRVLWAAVAVTVLVILGVGLPMGLAALGILPGEWSSMLMILNQVFGVLTGPGIAAAILLACEPLEKRRRAGATLALPLRMVAALGKRSMSGYLAQSVLFLIICLPFTLGVGKEIGAFGQFLLALSVWSVTLGLAWALELAGRPGPFEQLHRRLSYGRDGLPQQWPEREIIEERLPAPAQRASASMVPERPER</sequence>
<protein>
    <submittedName>
        <fullName evidence="4">Membrane protein YeiB</fullName>
    </submittedName>
</protein>
<comment type="caution">
    <text evidence="4">The sequence shown here is derived from an EMBL/GenBank/DDBJ whole genome shotgun (WGS) entry which is preliminary data.</text>
</comment>
<dbReference type="InterPro" id="IPR007349">
    <property type="entry name" value="DUF418"/>
</dbReference>
<evidence type="ECO:0000259" key="3">
    <source>
        <dbReference type="Pfam" id="PF04235"/>
    </source>
</evidence>
<feature type="transmembrane region" description="Helical" evidence="2">
    <location>
        <begin position="203"/>
        <end position="230"/>
    </location>
</feature>
<dbReference type="InterPro" id="IPR052529">
    <property type="entry name" value="Bact_Transport_Assoc"/>
</dbReference>
<feature type="transmembrane region" description="Helical" evidence="2">
    <location>
        <begin position="113"/>
        <end position="131"/>
    </location>
</feature>
<organism evidence="4 5">
    <name type="scientific">Corynebacterium guangdongense</name>
    <dbReference type="NCBI Taxonomy" id="1783348"/>
    <lineage>
        <taxon>Bacteria</taxon>
        <taxon>Bacillati</taxon>
        <taxon>Actinomycetota</taxon>
        <taxon>Actinomycetes</taxon>
        <taxon>Mycobacteriales</taxon>
        <taxon>Corynebacteriaceae</taxon>
        <taxon>Corynebacterium</taxon>
    </lineage>
</organism>
<dbReference type="PANTHER" id="PTHR30590:SF2">
    <property type="entry name" value="INNER MEMBRANE PROTEIN"/>
    <property type="match status" value="1"/>
</dbReference>
<name>A0ABU1ZYD0_9CORY</name>